<keyword evidence="4" id="KW-1185">Reference proteome</keyword>
<evidence type="ECO:0000313" key="3">
    <source>
        <dbReference type="EMBL" id="MDA2813887.1"/>
    </source>
</evidence>
<keyword evidence="2" id="KW-0812">Transmembrane</keyword>
<sequence length="59" mass="5960">MSGRKKKSRPRKGKGGKGSTEIHRGPTRDPGGTGNVGCMILGAGLVLVALAVAALELFG</sequence>
<organism evidence="3 4">
    <name type="scientific">Nocardiopsis endophytica</name>
    <dbReference type="NCBI Taxonomy" id="3018445"/>
    <lineage>
        <taxon>Bacteria</taxon>
        <taxon>Bacillati</taxon>
        <taxon>Actinomycetota</taxon>
        <taxon>Actinomycetes</taxon>
        <taxon>Streptosporangiales</taxon>
        <taxon>Nocardiopsidaceae</taxon>
        <taxon>Nocardiopsis</taxon>
    </lineage>
</organism>
<evidence type="ECO:0000256" key="2">
    <source>
        <dbReference type="SAM" id="Phobius"/>
    </source>
</evidence>
<protein>
    <submittedName>
        <fullName evidence="3">Uncharacterized protein</fullName>
    </submittedName>
</protein>
<feature type="transmembrane region" description="Helical" evidence="2">
    <location>
        <begin position="36"/>
        <end position="58"/>
    </location>
</feature>
<feature type="region of interest" description="Disordered" evidence="1">
    <location>
        <begin position="1"/>
        <end position="34"/>
    </location>
</feature>
<dbReference type="RefSeq" id="WP_270689094.1">
    <property type="nucleotide sequence ID" value="NZ_JAQFWQ010000094.1"/>
</dbReference>
<feature type="compositionally biased region" description="Basic residues" evidence="1">
    <location>
        <begin position="1"/>
        <end position="15"/>
    </location>
</feature>
<proteinExistence type="predicted"/>
<gene>
    <name evidence="3" type="ORF">O4J56_24800</name>
</gene>
<accession>A0ABT4UA99</accession>
<evidence type="ECO:0000313" key="4">
    <source>
        <dbReference type="Proteomes" id="UP001527866"/>
    </source>
</evidence>
<dbReference type="EMBL" id="JAQFWQ010000094">
    <property type="protein sequence ID" value="MDA2813887.1"/>
    <property type="molecule type" value="Genomic_DNA"/>
</dbReference>
<evidence type="ECO:0000256" key="1">
    <source>
        <dbReference type="SAM" id="MobiDB-lite"/>
    </source>
</evidence>
<keyword evidence="2" id="KW-1133">Transmembrane helix</keyword>
<dbReference type="Proteomes" id="UP001527866">
    <property type="component" value="Unassembled WGS sequence"/>
</dbReference>
<name>A0ABT4UA99_9ACTN</name>
<comment type="caution">
    <text evidence="3">The sequence shown here is derived from an EMBL/GenBank/DDBJ whole genome shotgun (WGS) entry which is preliminary data.</text>
</comment>
<keyword evidence="2" id="KW-0472">Membrane</keyword>
<reference evidence="3 4" key="1">
    <citation type="submission" date="2023-01" db="EMBL/GenBank/DDBJ databases">
        <title>Draft genome sequence of Nocardiopsis sp. RSe5-2 isolated from halophytes.</title>
        <authorList>
            <person name="Duangmal K."/>
            <person name="Chantavorakit T."/>
        </authorList>
    </citation>
    <scope>NUCLEOTIDE SEQUENCE [LARGE SCALE GENOMIC DNA]</scope>
    <source>
        <strain evidence="3 4">RSe5-2</strain>
    </source>
</reference>